<dbReference type="EMBL" id="AHHH01000118">
    <property type="protein sequence ID" value="ESU41616.1"/>
    <property type="molecule type" value="Genomic_DNA"/>
</dbReference>
<dbReference type="AlphaFoldDB" id="V6TSB4"/>
<evidence type="ECO:0000313" key="4">
    <source>
        <dbReference type="Proteomes" id="UP000018040"/>
    </source>
</evidence>
<sequence length="635" mass="66536">MARPPDIPWQDTILWIARWLRRACFDRLVLDASMCTLWSGWSGRAIAHLPLRMQGRISRLVGQIVAASQQWRIYSSSDMDLHPARGECYSASAVTGSSVCREARDGACVRHAEEMTDRTKKSMRVREGSTGCTADSTNTDHCASGKCDVTIGSETYCSQCESTHVPIDGVCDTIANANGKCTPKNDGTCSACLEPYYLYSGGCYTTCPDGTYGDSSTHQCTACTDPCKTCKGAATQCTSCKPDTNPYFKKGDGETGECVAEDACTGTHFPTIDANQKKICTSCNDASNGGVADCQECSKTGDTLKCLTCNNNKKPNATGTACVACTIADCANCNEENVCEACTSSKKLSPLKDACLDACPAGTYDSSNVCTPCHTSCAECNSNANQDSCTACYPGHVLSKSDSLNAGTCIPECTGRYAENCEANQCTANIGGSKYCSKCKSGFVPVDGLCVSATARVLAGCTPSNDGTCSACTDTYFLQSGGCYQAAVYPSNTLCIAASQGKCTNCANGQQVDGNTGSYLACSPTCKTCTTANDPAKCSACFSGYYLDSANACKKCSETSGNIQGVENCISCLAPTSPSTPTPVTCYATREFTDPSVNKSALPTGAIAGISVAAVVVMGGLVGFLCWWFVCRGKA</sequence>
<dbReference type="VEuPathDB" id="GiardiaDB:QR46_4932"/>
<dbReference type="SMART" id="SM00181">
    <property type="entry name" value="EGF"/>
    <property type="match status" value="4"/>
</dbReference>
<dbReference type="Gene3D" id="2.10.220.10">
    <property type="entry name" value="Hormone Receptor, Insulin-like Growth Factor Receptor 1, Chain A, domain 2"/>
    <property type="match status" value="2"/>
</dbReference>
<feature type="domain" description="EGF-like" evidence="2">
    <location>
        <begin position="412"/>
        <end position="451"/>
    </location>
</feature>
<dbReference type="Pfam" id="PF03302">
    <property type="entry name" value="VSP"/>
    <property type="match status" value="2"/>
</dbReference>
<dbReference type="InterPro" id="IPR005127">
    <property type="entry name" value="Giardia_VSP"/>
</dbReference>
<protein>
    <submittedName>
        <fullName evidence="3">Variant-specific surface protein</fullName>
    </submittedName>
</protein>
<dbReference type="PANTHER" id="PTHR23275">
    <property type="entry name" value="CABRIOLET.-RELATED"/>
    <property type="match status" value="1"/>
</dbReference>
<dbReference type="SMART" id="SM00261">
    <property type="entry name" value="FU"/>
    <property type="match status" value="6"/>
</dbReference>
<keyword evidence="1" id="KW-1133">Transmembrane helix</keyword>
<feature type="domain" description="EGF-like" evidence="2">
    <location>
        <begin position="222"/>
        <end position="259"/>
    </location>
</feature>
<evidence type="ECO:0000259" key="2">
    <source>
        <dbReference type="SMART" id="SM00181"/>
    </source>
</evidence>
<dbReference type="InterPro" id="IPR009030">
    <property type="entry name" value="Growth_fac_rcpt_cys_sf"/>
</dbReference>
<dbReference type="Proteomes" id="UP000018040">
    <property type="component" value="Unassembled WGS sequence"/>
</dbReference>
<dbReference type="SUPFAM" id="SSF57184">
    <property type="entry name" value="Growth factor receptor domain"/>
    <property type="match status" value="3"/>
</dbReference>
<reference evidence="4" key="1">
    <citation type="submission" date="2012-02" db="EMBL/GenBank/DDBJ databases">
        <title>Genome sequencing of Giardia lamblia Genotypes A2 and B isolates (DH and GS) and comparative analysis with the genomes of Genotypes A1 and E (WB and Pig).</title>
        <authorList>
            <person name="Adam R."/>
            <person name="Dahlstrom E."/>
            <person name="Martens C."/>
            <person name="Bruno D."/>
            <person name="Barbian K."/>
            <person name="Porcella S.F."/>
            <person name="Nash T."/>
        </authorList>
    </citation>
    <scope>NUCLEOTIDE SEQUENCE</scope>
    <source>
        <strain evidence="4">GS</strain>
    </source>
</reference>
<accession>V6TSB4</accession>
<dbReference type="InterPro" id="IPR052798">
    <property type="entry name" value="Giardia_VSA"/>
</dbReference>
<name>V6TSB4_GIAIN</name>
<comment type="caution">
    <text evidence="3">The sequence shown here is derived from an EMBL/GenBank/DDBJ whole genome shotgun (WGS) entry which is preliminary data.</text>
</comment>
<dbReference type="OrthoDB" id="300641at2759"/>
<evidence type="ECO:0000313" key="3">
    <source>
        <dbReference type="EMBL" id="ESU41616.1"/>
    </source>
</evidence>
<dbReference type="InterPro" id="IPR000742">
    <property type="entry name" value="EGF"/>
</dbReference>
<keyword evidence="1" id="KW-0812">Transmembrane</keyword>
<proteinExistence type="predicted"/>
<evidence type="ECO:0000256" key="1">
    <source>
        <dbReference type="SAM" id="Phobius"/>
    </source>
</evidence>
<dbReference type="VEuPathDB" id="GiardiaDB:GL50803_00112867"/>
<dbReference type="InterPro" id="IPR006212">
    <property type="entry name" value="Furin_repeat"/>
</dbReference>
<feature type="domain" description="EGF-like" evidence="2">
    <location>
        <begin position="372"/>
        <end position="410"/>
    </location>
</feature>
<feature type="domain" description="EGF-like" evidence="2">
    <location>
        <begin position="521"/>
        <end position="554"/>
    </location>
</feature>
<dbReference type="VEuPathDB" id="GiardiaDB:GL50581_572"/>
<dbReference type="PANTHER" id="PTHR23275:SF100">
    <property type="entry name" value="EGF-LIKE DOMAIN-CONTAINING PROTEIN"/>
    <property type="match status" value="1"/>
</dbReference>
<dbReference type="VEuPathDB" id="GiardiaDB:DHA2_152392"/>
<feature type="transmembrane region" description="Helical" evidence="1">
    <location>
        <begin position="606"/>
        <end position="630"/>
    </location>
</feature>
<reference evidence="3 4" key="2">
    <citation type="journal article" date="2013" name="Genome Biol. Evol.">
        <title>Genome sequencing of Giardia lamblia genotypes A2 and B isolates (DH and GS) and comparative analysis with the genomes of genotypes A1 and E (WB and Pig).</title>
        <authorList>
            <person name="Adam R.D."/>
            <person name="Dahlstrom E.W."/>
            <person name="Martens C.A."/>
            <person name="Bruno D.P."/>
            <person name="Barbian K.D."/>
            <person name="Ricklefs S.M."/>
            <person name="Hernandez M.M."/>
            <person name="Narla N.P."/>
            <person name="Patel R.B."/>
            <person name="Porcella S.F."/>
            <person name="Nash T.E."/>
        </authorList>
    </citation>
    <scope>NUCLEOTIDE SEQUENCE [LARGE SCALE GENOMIC DNA]</scope>
    <source>
        <strain evidence="3 4">GS</strain>
    </source>
</reference>
<gene>
    <name evidence="3" type="ORF">GSB_152176</name>
</gene>
<keyword evidence="1" id="KW-0472">Membrane</keyword>
<organism evidence="3 4">
    <name type="scientific">Giardia intestinalis</name>
    <name type="common">Giardia lamblia</name>
    <dbReference type="NCBI Taxonomy" id="5741"/>
    <lineage>
        <taxon>Eukaryota</taxon>
        <taxon>Metamonada</taxon>
        <taxon>Diplomonadida</taxon>
        <taxon>Hexamitidae</taxon>
        <taxon>Giardiinae</taxon>
        <taxon>Giardia</taxon>
    </lineage>
</organism>